<dbReference type="Gene3D" id="1.25.40.10">
    <property type="entry name" value="Tetratricopeptide repeat domain"/>
    <property type="match status" value="1"/>
</dbReference>
<proteinExistence type="predicted"/>
<reference evidence="2 3" key="1">
    <citation type="submission" date="2019-08" db="EMBL/GenBank/DDBJ databases">
        <title>Bacillus genomes from the desert of Cuatro Cienegas, Coahuila.</title>
        <authorList>
            <person name="Olmedo-Alvarez G."/>
        </authorList>
    </citation>
    <scope>NUCLEOTIDE SEQUENCE [LARGE SCALE GENOMIC DNA]</scope>
    <source>
        <strain evidence="2 3">CH40_1T</strain>
    </source>
</reference>
<sequence length="150" mass="17162">MENKDYEEAKMILEKLVLQSPEDPEVNFHLASVNDSMGLETSAIPYYRRAIENGIQGERLEAAFIQLGSSYRCIGEYQFAKDVLSTGMEKFPNNPALKAFYAMTLYNLGEHKESVTLLIKTLITSSDDEWLKRYEAALKFYSEDIDGVWN</sequence>
<dbReference type="SUPFAM" id="SSF48452">
    <property type="entry name" value="TPR-like"/>
    <property type="match status" value="1"/>
</dbReference>
<accession>A0A5D4KLB8</accession>
<comment type="caution">
    <text evidence="2">The sequence shown here is derived from an EMBL/GenBank/DDBJ whole genome shotgun (WGS) entry which is preliminary data.</text>
</comment>
<name>A0A5D4KLB8_9BACI</name>
<evidence type="ECO:0000259" key="1">
    <source>
        <dbReference type="Pfam" id="PF12688"/>
    </source>
</evidence>
<dbReference type="InterPro" id="IPR011990">
    <property type="entry name" value="TPR-like_helical_dom_sf"/>
</dbReference>
<evidence type="ECO:0000313" key="2">
    <source>
        <dbReference type="EMBL" id="TYR77103.1"/>
    </source>
</evidence>
<gene>
    <name evidence="2" type="ORF">FZC79_03695</name>
</gene>
<feature type="domain" description="Tetratrico peptide repeat group 5" evidence="1">
    <location>
        <begin position="25"/>
        <end position="143"/>
    </location>
</feature>
<dbReference type="EMBL" id="VTEH01000002">
    <property type="protein sequence ID" value="TYR77103.1"/>
    <property type="molecule type" value="Genomic_DNA"/>
</dbReference>
<evidence type="ECO:0000313" key="3">
    <source>
        <dbReference type="Proteomes" id="UP000323317"/>
    </source>
</evidence>
<organism evidence="2 3">
    <name type="scientific">Rossellomorea vietnamensis</name>
    <dbReference type="NCBI Taxonomy" id="218284"/>
    <lineage>
        <taxon>Bacteria</taxon>
        <taxon>Bacillati</taxon>
        <taxon>Bacillota</taxon>
        <taxon>Bacilli</taxon>
        <taxon>Bacillales</taxon>
        <taxon>Bacillaceae</taxon>
        <taxon>Rossellomorea</taxon>
    </lineage>
</organism>
<protein>
    <submittedName>
        <fullName evidence="2">Tetratricopeptide repeat protein</fullName>
    </submittedName>
</protein>
<dbReference type="Pfam" id="PF12688">
    <property type="entry name" value="TPR_5"/>
    <property type="match status" value="1"/>
</dbReference>
<dbReference type="AlphaFoldDB" id="A0A5D4KLB8"/>
<dbReference type="Proteomes" id="UP000323317">
    <property type="component" value="Unassembled WGS sequence"/>
</dbReference>
<dbReference type="InterPro" id="IPR041656">
    <property type="entry name" value="TPR_5"/>
</dbReference>